<reference evidence="1" key="1">
    <citation type="submission" date="2021-06" db="EMBL/GenBank/DDBJ databases">
        <authorList>
            <person name="Kallberg Y."/>
            <person name="Tangrot J."/>
            <person name="Rosling A."/>
        </authorList>
    </citation>
    <scope>NUCLEOTIDE SEQUENCE</scope>
    <source>
        <strain evidence="1">IA702</strain>
    </source>
</reference>
<name>A0A9N9HE67_9GLOM</name>
<sequence length="110" mass="11885">DTFLMHVEASYDRFYKGTVPVQIGTILGSGTCFDVFEGVINKHKYVIKVEKLAVAADRESNILSKISGTDQNFPKIAAVGVDVEGGKRILVEEPLGKSLCTLSLPVAPTM</sequence>
<feature type="non-terminal residue" evidence="1">
    <location>
        <position position="110"/>
    </location>
</feature>
<evidence type="ECO:0000313" key="1">
    <source>
        <dbReference type="EMBL" id="CAG8668530.1"/>
    </source>
</evidence>
<gene>
    <name evidence="1" type="ORF">POCULU_LOCUS10834</name>
</gene>
<dbReference type="Proteomes" id="UP000789572">
    <property type="component" value="Unassembled WGS sequence"/>
</dbReference>
<evidence type="ECO:0000313" key="2">
    <source>
        <dbReference type="Proteomes" id="UP000789572"/>
    </source>
</evidence>
<organism evidence="1 2">
    <name type="scientific">Paraglomus occultum</name>
    <dbReference type="NCBI Taxonomy" id="144539"/>
    <lineage>
        <taxon>Eukaryota</taxon>
        <taxon>Fungi</taxon>
        <taxon>Fungi incertae sedis</taxon>
        <taxon>Mucoromycota</taxon>
        <taxon>Glomeromycotina</taxon>
        <taxon>Glomeromycetes</taxon>
        <taxon>Paraglomerales</taxon>
        <taxon>Paraglomeraceae</taxon>
        <taxon>Paraglomus</taxon>
    </lineage>
</organism>
<protein>
    <submittedName>
        <fullName evidence="1">4360_t:CDS:1</fullName>
    </submittedName>
</protein>
<dbReference type="SUPFAM" id="SSF56112">
    <property type="entry name" value="Protein kinase-like (PK-like)"/>
    <property type="match status" value="1"/>
</dbReference>
<dbReference type="InterPro" id="IPR011009">
    <property type="entry name" value="Kinase-like_dom_sf"/>
</dbReference>
<dbReference type="EMBL" id="CAJVPJ010006398">
    <property type="protein sequence ID" value="CAG8668530.1"/>
    <property type="molecule type" value="Genomic_DNA"/>
</dbReference>
<comment type="caution">
    <text evidence="1">The sequence shown here is derived from an EMBL/GenBank/DDBJ whole genome shotgun (WGS) entry which is preliminary data.</text>
</comment>
<keyword evidence="2" id="KW-1185">Reference proteome</keyword>
<feature type="non-terminal residue" evidence="1">
    <location>
        <position position="1"/>
    </location>
</feature>
<dbReference type="AlphaFoldDB" id="A0A9N9HE67"/>
<proteinExistence type="predicted"/>
<accession>A0A9N9HE67</accession>